<gene>
    <name evidence="6" type="primary">crtI</name>
    <name evidence="6" type="ORF">EKG83_32890</name>
</gene>
<dbReference type="EMBL" id="CP034550">
    <property type="protein sequence ID" value="QFZ21552.1"/>
    <property type="molecule type" value="Genomic_DNA"/>
</dbReference>
<dbReference type="OrthoDB" id="9774675at2"/>
<dbReference type="PANTHER" id="PTHR43734:SF1">
    <property type="entry name" value="PHYTOENE DESATURASE"/>
    <property type="match status" value="1"/>
</dbReference>
<accession>A0A5Q0H764</accession>
<dbReference type="RefSeq" id="WP_033434642.1">
    <property type="nucleotide sequence ID" value="NZ_CP034550.1"/>
</dbReference>
<keyword evidence="2 4" id="KW-0125">Carotenoid biosynthesis</keyword>
<dbReference type="Pfam" id="PF01593">
    <property type="entry name" value="Amino_oxidase"/>
    <property type="match status" value="1"/>
</dbReference>
<name>A0A5Q0H764_SACSY</name>
<sequence length="488" mass="52489">MARVVVVGAGMGGLAAAARLASGGHQVTVLEQANTHGGKLGELRRDGFAFDTGPSLLTLPHVYRDLFTDTGGRLDDAVDLVPVDPTCHYRFADGSEVDLPHDATAVPSALDAWSPGTGEQWAALMADAARLWDLVGEAVLQSPLGGARDLLRRSTSVRDLLALAPWRTLRTVGRQRLSDPRARVLLDRYATYSGSDPRRLPGLMTVVPYIEQHHGGWYVRGGLRRLGDALFDHCGKLGVRFEFDARVTEVETSGDGVSGVRVAGREVPADVVVSNADARALYDDLLTDRRSQAPRRALTRAVPSLSGFVLLLALRGRSARPYHHRVLFPEDYDAEFDALFGRTPHPVGDPAVYVCSPDDPAVRPDGHESWFVLVNAPRQGQVDWTAPGLANRYADHVLDVLATRGHDVRDRVLWREIRTPADWERDTGAVGGALYGSSSNGPRAALLRPANRAPVPGLYLVGGSAHPGGGLPLVAMSARITADLIGPA</sequence>
<dbReference type="InterPro" id="IPR036188">
    <property type="entry name" value="FAD/NAD-bd_sf"/>
</dbReference>
<dbReference type="Gene3D" id="3.50.50.60">
    <property type="entry name" value="FAD/NAD(P)-binding domain"/>
    <property type="match status" value="2"/>
</dbReference>
<dbReference type="KEGG" id="ssyi:EKG83_32890"/>
<proteinExistence type="inferred from homology"/>
<evidence type="ECO:0000256" key="1">
    <source>
        <dbReference type="ARBA" id="ARBA00004829"/>
    </source>
</evidence>
<dbReference type="GO" id="GO:0016117">
    <property type="term" value="P:carotenoid biosynthetic process"/>
    <property type="evidence" value="ECO:0007669"/>
    <property type="project" value="UniProtKB-KW"/>
</dbReference>
<evidence type="ECO:0000313" key="6">
    <source>
        <dbReference type="EMBL" id="QFZ21552.1"/>
    </source>
</evidence>
<reference evidence="7" key="1">
    <citation type="journal article" date="2021" name="Curr. Microbiol.">
        <title>Complete genome of nocamycin-producing strain Saccharothrix syringae NRRL B-16468 reveals the biosynthetic potential for secondary metabolites.</title>
        <authorList>
            <person name="Mo X."/>
            <person name="Yang S."/>
        </authorList>
    </citation>
    <scope>NUCLEOTIDE SEQUENCE [LARGE SCALE GENOMIC DNA]</scope>
    <source>
        <strain evidence="7">ATCC 51364 / DSM 43886 / JCM 6844 / KCTC 9398 / NBRC 14523 / NRRL B-16468 / INA 2240</strain>
    </source>
</reference>
<dbReference type="PANTHER" id="PTHR43734">
    <property type="entry name" value="PHYTOENE DESATURASE"/>
    <property type="match status" value="1"/>
</dbReference>
<dbReference type="Proteomes" id="UP000325787">
    <property type="component" value="Chromosome"/>
</dbReference>
<dbReference type="SUPFAM" id="SSF51905">
    <property type="entry name" value="FAD/NAD(P)-binding domain"/>
    <property type="match status" value="1"/>
</dbReference>
<dbReference type="InterPro" id="IPR014105">
    <property type="entry name" value="Carotenoid/retinoid_OxRdtase"/>
</dbReference>
<organism evidence="6 7">
    <name type="scientific">Saccharothrix syringae</name>
    <name type="common">Nocardiopsis syringae</name>
    <dbReference type="NCBI Taxonomy" id="103733"/>
    <lineage>
        <taxon>Bacteria</taxon>
        <taxon>Bacillati</taxon>
        <taxon>Actinomycetota</taxon>
        <taxon>Actinomycetes</taxon>
        <taxon>Pseudonocardiales</taxon>
        <taxon>Pseudonocardiaceae</taxon>
        <taxon>Saccharothrix</taxon>
    </lineage>
</organism>
<keyword evidence="7" id="KW-1185">Reference proteome</keyword>
<comment type="pathway">
    <text evidence="1 4">Carotenoid biosynthesis.</text>
</comment>
<evidence type="ECO:0000313" key="7">
    <source>
        <dbReference type="Proteomes" id="UP000325787"/>
    </source>
</evidence>
<keyword evidence="3 4" id="KW-0560">Oxidoreductase</keyword>
<evidence type="ECO:0000256" key="2">
    <source>
        <dbReference type="ARBA" id="ARBA00022746"/>
    </source>
</evidence>
<comment type="similarity">
    <text evidence="4">Belongs to the carotenoid/retinoid oxidoreductase family.</text>
</comment>
<evidence type="ECO:0000256" key="4">
    <source>
        <dbReference type="RuleBase" id="RU362075"/>
    </source>
</evidence>
<dbReference type="InterPro" id="IPR002937">
    <property type="entry name" value="Amino_oxidase"/>
</dbReference>
<dbReference type="GO" id="GO:0016491">
    <property type="term" value="F:oxidoreductase activity"/>
    <property type="evidence" value="ECO:0007669"/>
    <property type="project" value="UniProtKB-KW"/>
</dbReference>
<evidence type="ECO:0000256" key="3">
    <source>
        <dbReference type="ARBA" id="ARBA00023002"/>
    </source>
</evidence>
<feature type="domain" description="Amine oxidase" evidence="5">
    <location>
        <begin position="11"/>
        <end position="485"/>
    </location>
</feature>
<evidence type="ECO:0000259" key="5">
    <source>
        <dbReference type="Pfam" id="PF01593"/>
    </source>
</evidence>
<dbReference type="NCBIfam" id="TIGR02734">
    <property type="entry name" value="crtI_fam"/>
    <property type="match status" value="1"/>
</dbReference>
<protein>
    <submittedName>
        <fullName evidence="6">Phytoene desaturase</fullName>
    </submittedName>
</protein>
<dbReference type="AlphaFoldDB" id="A0A5Q0H764"/>